<keyword evidence="3" id="KW-0813">Transport</keyword>
<gene>
    <name evidence="6" type="ORF">SAMN02745775_12316</name>
</gene>
<comment type="similarity">
    <text evidence="1">Belongs to the leucine-binding protein family.</text>
</comment>
<feature type="signal peptide" evidence="4">
    <location>
        <begin position="1"/>
        <end position="33"/>
    </location>
</feature>
<dbReference type="Gene3D" id="3.40.50.2300">
    <property type="match status" value="2"/>
</dbReference>
<proteinExistence type="inferred from homology"/>
<keyword evidence="7" id="KW-1185">Reference proteome</keyword>
<feature type="domain" description="Leucine-binding protein" evidence="5">
    <location>
        <begin position="38"/>
        <end position="376"/>
    </location>
</feature>
<feature type="chain" id="PRO_5011584009" evidence="4">
    <location>
        <begin position="34"/>
        <end position="400"/>
    </location>
</feature>
<protein>
    <submittedName>
        <fullName evidence="6">Amino acid/amide ABC transporter substrate-binding protein, HAAT family (TC 3.A.1.4.-)</fullName>
    </submittedName>
</protein>
<evidence type="ECO:0000256" key="2">
    <source>
        <dbReference type="ARBA" id="ARBA00022729"/>
    </source>
</evidence>
<dbReference type="EMBL" id="FOSQ01000023">
    <property type="protein sequence ID" value="SFL13000.1"/>
    <property type="molecule type" value="Genomic_DNA"/>
</dbReference>
<evidence type="ECO:0000256" key="4">
    <source>
        <dbReference type="SAM" id="SignalP"/>
    </source>
</evidence>
<dbReference type="PANTHER" id="PTHR30483">
    <property type="entry name" value="LEUCINE-SPECIFIC-BINDING PROTEIN"/>
    <property type="match status" value="1"/>
</dbReference>
<dbReference type="GO" id="GO:0006865">
    <property type="term" value="P:amino acid transport"/>
    <property type="evidence" value="ECO:0007669"/>
    <property type="project" value="UniProtKB-KW"/>
</dbReference>
<evidence type="ECO:0000259" key="5">
    <source>
        <dbReference type="Pfam" id="PF13458"/>
    </source>
</evidence>
<keyword evidence="2 4" id="KW-0732">Signal</keyword>
<dbReference type="Proteomes" id="UP000199473">
    <property type="component" value="Unassembled WGS sequence"/>
</dbReference>
<sequence>MNSNTTSNVSRRTLLAGAAASLAAGALSCPALAQGAALRIGLMLPFSGTFASLGENIAAAFEMYLAEKGGRLGGRAIQIVRLDDESDPAKSVQNVNRLVGRERVGAMVGTVHSGVVMAMVQASRERGVPLIIPNAGNAAATRELCAPTIFRTSFTNWQPAFAIGKSLADRGVRRAAWVTWDYAAGKEATEGFREGLRSGGAELVRELTLPFPENNFQPVLAQISGLNVEAVGAFFAGGGAVQFVRDYASAGLKDRIPLVGSGFLTEGTLTAQGAAAEGVRTALHYGDGIQTERNIGFRRAFRERTGREADVYAVQGYDAGQLLAAGLEATRGDIAAERALVAAMRSARIDSPRGTFTLSPQHNPVQDIYLREARGGQNVVVGVAAAQLADPGTGCRMPTA</sequence>
<keyword evidence="3" id="KW-0029">Amino-acid transport</keyword>
<dbReference type="InterPro" id="IPR028082">
    <property type="entry name" value="Peripla_BP_I"/>
</dbReference>
<evidence type="ECO:0000256" key="1">
    <source>
        <dbReference type="ARBA" id="ARBA00010062"/>
    </source>
</evidence>
<dbReference type="OrthoDB" id="6083760at2"/>
<organism evidence="6 7">
    <name type="scientific">Falsiroseomonas stagni DSM 19981</name>
    <dbReference type="NCBI Taxonomy" id="1123062"/>
    <lineage>
        <taxon>Bacteria</taxon>
        <taxon>Pseudomonadati</taxon>
        <taxon>Pseudomonadota</taxon>
        <taxon>Alphaproteobacteria</taxon>
        <taxon>Acetobacterales</taxon>
        <taxon>Roseomonadaceae</taxon>
        <taxon>Falsiroseomonas</taxon>
    </lineage>
</organism>
<evidence type="ECO:0000256" key="3">
    <source>
        <dbReference type="ARBA" id="ARBA00022970"/>
    </source>
</evidence>
<evidence type="ECO:0000313" key="6">
    <source>
        <dbReference type="EMBL" id="SFL13000.1"/>
    </source>
</evidence>
<dbReference type="AlphaFoldDB" id="A0A1I4F6S7"/>
<dbReference type="SUPFAM" id="SSF53822">
    <property type="entry name" value="Periplasmic binding protein-like I"/>
    <property type="match status" value="1"/>
</dbReference>
<dbReference type="CDD" id="cd20014">
    <property type="entry name" value="PBP1_RPA0668_benzoate-like"/>
    <property type="match status" value="1"/>
</dbReference>
<dbReference type="PROSITE" id="PS51318">
    <property type="entry name" value="TAT"/>
    <property type="match status" value="1"/>
</dbReference>
<dbReference type="PANTHER" id="PTHR30483:SF6">
    <property type="entry name" value="PERIPLASMIC BINDING PROTEIN OF ABC TRANSPORTER FOR NATURAL AMINO ACIDS"/>
    <property type="match status" value="1"/>
</dbReference>
<dbReference type="STRING" id="1123062.SAMN02745775_12316"/>
<dbReference type="InterPro" id="IPR006311">
    <property type="entry name" value="TAT_signal"/>
</dbReference>
<dbReference type="InterPro" id="IPR028081">
    <property type="entry name" value="Leu-bd"/>
</dbReference>
<dbReference type="RefSeq" id="WP_092963312.1">
    <property type="nucleotide sequence ID" value="NZ_FOSQ01000023.1"/>
</dbReference>
<reference evidence="6 7" key="1">
    <citation type="submission" date="2016-10" db="EMBL/GenBank/DDBJ databases">
        <authorList>
            <person name="de Groot N.N."/>
        </authorList>
    </citation>
    <scope>NUCLEOTIDE SEQUENCE [LARGE SCALE GENOMIC DNA]</scope>
    <source>
        <strain evidence="6 7">DSM 19981</strain>
    </source>
</reference>
<dbReference type="InterPro" id="IPR051010">
    <property type="entry name" value="BCAA_transport"/>
</dbReference>
<accession>A0A1I4F6S7</accession>
<evidence type="ECO:0000313" key="7">
    <source>
        <dbReference type="Proteomes" id="UP000199473"/>
    </source>
</evidence>
<name>A0A1I4F6S7_9PROT</name>
<dbReference type="Pfam" id="PF13458">
    <property type="entry name" value="Peripla_BP_6"/>
    <property type="match status" value="1"/>
</dbReference>